<organism evidence="3 4">
    <name type="scientific">Alteribacillus persepolensis</name>
    <dbReference type="NCBI Taxonomy" id="568899"/>
    <lineage>
        <taxon>Bacteria</taxon>
        <taxon>Bacillati</taxon>
        <taxon>Bacillota</taxon>
        <taxon>Bacilli</taxon>
        <taxon>Bacillales</taxon>
        <taxon>Bacillaceae</taxon>
        <taxon>Alteribacillus</taxon>
    </lineage>
</organism>
<dbReference type="OrthoDB" id="5845122at2"/>
<sequence length="121" mass="13648">MANITGAGVTTGYAEDNIFRPSNNAKRAQFSVLSARVLDSDQFGNDSVAYRAVNFDVYFIDLDKEVAYYWNLTAVAEAFLLITVKRSRRKIYAVPRKQGIEELEWIVAAYPECVGGICYYL</sequence>
<dbReference type="EMBL" id="FNDK01000015">
    <property type="protein sequence ID" value="SDH91921.1"/>
    <property type="molecule type" value="Genomic_DNA"/>
</dbReference>
<evidence type="ECO:0000313" key="4">
    <source>
        <dbReference type="Proteomes" id="UP000199163"/>
    </source>
</evidence>
<keyword evidence="4" id="KW-1185">Reference proteome</keyword>
<gene>
    <name evidence="3" type="ORF">SAMN05192534_11520</name>
</gene>
<keyword evidence="1" id="KW-0732">Signal</keyword>
<evidence type="ECO:0000256" key="1">
    <source>
        <dbReference type="ARBA" id="ARBA00022729"/>
    </source>
</evidence>
<dbReference type="AlphaFoldDB" id="A0A1G8GC95"/>
<dbReference type="RefSeq" id="WP_091274234.1">
    <property type="nucleotide sequence ID" value="NZ_FNDK01000015.1"/>
</dbReference>
<dbReference type="PROSITE" id="PS51272">
    <property type="entry name" value="SLH"/>
    <property type="match status" value="1"/>
</dbReference>
<feature type="domain" description="SLH" evidence="2">
    <location>
        <begin position="1"/>
        <end position="48"/>
    </location>
</feature>
<reference evidence="3 4" key="1">
    <citation type="submission" date="2016-10" db="EMBL/GenBank/DDBJ databases">
        <authorList>
            <person name="de Groot N.N."/>
        </authorList>
    </citation>
    <scope>NUCLEOTIDE SEQUENCE [LARGE SCALE GENOMIC DNA]</scope>
    <source>
        <strain evidence="3 4">DSM 21632</strain>
    </source>
</reference>
<evidence type="ECO:0000259" key="2">
    <source>
        <dbReference type="PROSITE" id="PS51272"/>
    </source>
</evidence>
<protein>
    <submittedName>
        <fullName evidence="3">S-layer homology domain-containing protein</fullName>
    </submittedName>
</protein>
<name>A0A1G8GC95_9BACI</name>
<dbReference type="InterPro" id="IPR001119">
    <property type="entry name" value="SLH_dom"/>
</dbReference>
<evidence type="ECO:0000313" key="3">
    <source>
        <dbReference type="EMBL" id="SDH91921.1"/>
    </source>
</evidence>
<dbReference type="Proteomes" id="UP000199163">
    <property type="component" value="Unassembled WGS sequence"/>
</dbReference>
<accession>A0A1G8GC95</accession>
<proteinExistence type="predicted"/>